<dbReference type="KEGG" id="naz:Aazo_2165"/>
<evidence type="ECO:0000313" key="2">
    <source>
        <dbReference type="Proteomes" id="UP000001511"/>
    </source>
</evidence>
<keyword evidence="2" id="KW-1185">Reference proteome</keyword>
<gene>
    <name evidence="1" type="ordered locus">Aazo_2165</name>
</gene>
<protein>
    <submittedName>
        <fullName evidence="1">Uncharacterized protein</fullName>
    </submittedName>
</protein>
<reference evidence="1 2" key="1">
    <citation type="journal article" date="2010" name="PLoS ONE">
        <title>Genome erosion in a nitrogen-fixing vertically transmitted endosymbiotic multicellular cyanobacterium.</title>
        <authorList>
            <person name="Ran L."/>
            <person name="Larsson J."/>
            <person name="Vigil-Stenman T."/>
            <person name="Nylander J.A."/>
            <person name="Ininbergs K."/>
            <person name="Zheng W.W."/>
            <person name="Lapidus A."/>
            <person name="Lowry S."/>
            <person name="Haselkorn R."/>
            <person name="Bergman B."/>
        </authorList>
    </citation>
    <scope>NUCLEOTIDE SEQUENCE [LARGE SCALE GENOMIC DNA]</scope>
    <source>
        <strain evidence="1 2">0708</strain>
    </source>
</reference>
<organism evidence="1 2">
    <name type="scientific">Nostoc azollae (strain 0708)</name>
    <name type="common">Anabaena azollae (strain 0708)</name>
    <dbReference type="NCBI Taxonomy" id="551115"/>
    <lineage>
        <taxon>Bacteria</taxon>
        <taxon>Bacillati</taxon>
        <taxon>Cyanobacteriota</taxon>
        <taxon>Cyanophyceae</taxon>
        <taxon>Nostocales</taxon>
        <taxon>Nostocaceae</taxon>
        <taxon>Trichormus</taxon>
    </lineage>
</organism>
<dbReference type="AlphaFoldDB" id="D7DX04"/>
<sequence length="74" mass="8827">MFNELRNNRPGFDENRLEKEFSIPADIMDSLFSVDTFRVSQKSILASLQVLTRINIIMLEMRFHLIQNLRMLRL</sequence>
<accession>D7DX04</accession>
<dbReference type="EMBL" id="CP002059">
    <property type="protein sequence ID" value="ADI64177.1"/>
    <property type="molecule type" value="Genomic_DNA"/>
</dbReference>
<evidence type="ECO:0000313" key="1">
    <source>
        <dbReference type="EMBL" id="ADI64177.1"/>
    </source>
</evidence>
<dbReference type="HOGENOM" id="CLU_2684205_0_0_3"/>
<name>D7DX04_NOSA0</name>
<dbReference type="Proteomes" id="UP000001511">
    <property type="component" value="Chromosome"/>
</dbReference>
<proteinExistence type="predicted"/>